<dbReference type="AlphaFoldDB" id="A0A1Y1XYH9"/>
<dbReference type="EMBL" id="MCFE01000376">
    <property type="protein sequence ID" value="ORX90536.1"/>
    <property type="molecule type" value="Genomic_DNA"/>
</dbReference>
<dbReference type="InParanoid" id="A0A1Y1XYH9"/>
<reference evidence="1 2" key="1">
    <citation type="submission" date="2016-07" db="EMBL/GenBank/DDBJ databases">
        <title>Pervasive Adenine N6-methylation of Active Genes in Fungi.</title>
        <authorList>
            <consortium name="DOE Joint Genome Institute"/>
            <person name="Mondo S.J."/>
            <person name="Dannebaum R.O."/>
            <person name="Kuo R.C."/>
            <person name="Labutti K."/>
            <person name="Haridas S."/>
            <person name="Kuo A."/>
            <person name="Salamov A."/>
            <person name="Ahrendt S.R."/>
            <person name="Lipzen A."/>
            <person name="Sullivan W."/>
            <person name="Andreopoulos W.B."/>
            <person name="Clum A."/>
            <person name="Lindquist E."/>
            <person name="Daum C."/>
            <person name="Ramamoorthy G.K."/>
            <person name="Gryganskyi A."/>
            <person name="Culley D."/>
            <person name="Magnuson J.K."/>
            <person name="James T.Y."/>
            <person name="O'Malley M.A."/>
            <person name="Stajich J.E."/>
            <person name="Spatafora J.W."/>
            <person name="Visel A."/>
            <person name="Grigoriev I.V."/>
        </authorList>
    </citation>
    <scope>NUCLEOTIDE SEQUENCE [LARGE SCALE GENOMIC DNA]</scope>
    <source>
        <strain evidence="1 2">CBS 931.73</strain>
    </source>
</reference>
<protein>
    <submittedName>
        <fullName evidence="1">Uncharacterized protein</fullName>
    </submittedName>
</protein>
<evidence type="ECO:0000313" key="1">
    <source>
        <dbReference type="EMBL" id="ORX90536.1"/>
    </source>
</evidence>
<proteinExistence type="predicted"/>
<evidence type="ECO:0000313" key="2">
    <source>
        <dbReference type="Proteomes" id="UP000193498"/>
    </source>
</evidence>
<name>A0A1Y1XYH9_9FUNG</name>
<accession>A0A1Y1XYH9</accession>
<dbReference type="Proteomes" id="UP000193498">
    <property type="component" value="Unassembled WGS sequence"/>
</dbReference>
<comment type="caution">
    <text evidence="1">The sequence shown here is derived from an EMBL/GenBank/DDBJ whole genome shotgun (WGS) entry which is preliminary data.</text>
</comment>
<sequence length="74" mass="8494">MGNLDLLGSNERESALIGNFSEGWATLIDYFVHIPKEKTEEAKEAARHMYKAFAAELINYYEKQLSKELADINR</sequence>
<keyword evidence="2" id="KW-1185">Reference proteome</keyword>
<gene>
    <name evidence="1" type="ORF">K493DRAFT_409834</name>
</gene>
<organism evidence="1 2">
    <name type="scientific">Basidiobolus meristosporus CBS 931.73</name>
    <dbReference type="NCBI Taxonomy" id="1314790"/>
    <lineage>
        <taxon>Eukaryota</taxon>
        <taxon>Fungi</taxon>
        <taxon>Fungi incertae sedis</taxon>
        <taxon>Zoopagomycota</taxon>
        <taxon>Entomophthoromycotina</taxon>
        <taxon>Basidiobolomycetes</taxon>
        <taxon>Basidiobolales</taxon>
        <taxon>Basidiobolaceae</taxon>
        <taxon>Basidiobolus</taxon>
    </lineage>
</organism>